<evidence type="ECO:0000313" key="3">
    <source>
        <dbReference type="Proteomes" id="UP000094197"/>
    </source>
</evidence>
<organism evidence="2 3">
    <name type="scientific">Leptospira tipperaryensis</name>
    <dbReference type="NCBI Taxonomy" id="2564040"/>
    <lineage>
        <taxon>Bacteria</taxon>
        <taxon>Pseudomonadati</taxon>
        <taxon>Spirochaetota</taxon>
        <taxon>Spirochaetia</taxon>
        <taxon>Leptospirales</taxon>
        <taxon>Leptospiraceae</taxon>
        <taxon>Leptospira</taxon>
    </lineage>
</organism>
<sequence length="158" mass="18639">MELENFTPSDFLEAAKYFYKTGDSDRAEYLFKLTLEEEDHHEAYFFLGLMENQKGNHERSLLHFYKSVEVNQNYGNPCNEIGIILLRAGKETEAVYWLKKSLRCDLNDAPHISLYNLATLYKIWNRPERSLQYLHRAIQIKPDFEEARKLKEELGSAI</sequence>
<dbReference type="Pfam" id="PF13432">
    <property type="entry name" value="TPR_16"/>
    <property type="match status" value="1"/>
</dbReference>
<proteinExistence type="predicted"/>
<dbReference type="InterPro" id="IPR019734">
    <property type="entry name" value="TPR_rpt"/>
</dbReference>
<feature type="repeat" description="TPR" evidence="1">
    <location>
        <begin position="111"/>
        <end position="144"/>
    </location>
</feature>
<keyword evidence="1" id="KW-0802">TPR repeat</keyword>
<dbReference type="AlphaFoldDB" id="A0A1D7UV81"/>
<gene>
    <name evidence="2" type="ORF">A0128_06435</name>
</gene>
<dbReference type="Proteomes" id="UP000094197">
    <property type="component" value="Chromosome 1"/>
</dbReference>
<feature type="repeat" description="TPR" evidence="1">
    <location>
        <begin position="41"/>
        <end position="74"/>
    </location>
</feature>
<protein>
    <submittedName>
        <fullName evidence="2">Uncharacterized protein</fullName>
    </submittedName>
</protein>
<dbReference type="EMBL" id="CP015217">
    <property type="protein sequence ID" value="AOP33512.1"/>
    <property type="molecule type" value="Genomic_DNA"/>
</dbReference>
<dbReference type="OrthoDB" id="332918at2"/>
<dbReference type="SUPFAM" id="SSF81901">
    <property type="entry name" value="HCP-like"/>
    <property type="match status" value="1"/>
</dbReference>
<name>A0A1D7UV81_9LEPT</name>
<dbReference type="InterPro" id="IPR011990">
    <property type="entry name" value="TPR-like_helical_dom_sf"/>
</dbReference>
<evidence type="ECO:0000256" key="1">
    <source>
        <dbReference type="PROSITE-ProRule" id="PRU00339"/>
    </source>
</evidence>
<keyword evidence="3" id="KW-1185">Reference proteome</keyword>
<evidence type="ECO:0000313" key="2">
    <source>
        <dbReference type="EMBL" id="AOP33512.1"/>
    </source>
</evidence>
<dbReference type="SMART" id="SM00028">
    <property type="entry name" value="TPR"/>
    <property type="match status" value="3"/>
</dbReference>
<dbReference type="RefSeq" id="WP_069606749.1">
    <property type="nucleotide sequence ID" value="NZ_CP015217.1"/>
</dbReference>
<dbReference type="KEGG" id="laj:A0128_06435"/>
<dbReference type="PROSITE" id="PS50005">
    <property type="entry name" value="TPR"/>
    <property type="match status" value="2"/>
</dbReference>
<reference evidence="2 3" key="1">
    <citation type="submission" date="2016-04" db="EMBL/GenBank/DDBJ databases">
        <title>Complete genome seqeunce of Leptospira alstonii serovar Room22.</title>
        <authorList>
            <person name="Nally J.E."/>
            <person name="Bayles D.O."/>
            <person name="Hurley D."/>
            <person name="Fanning S."/>
            <person name="McMahon B.J."/>
            <person name="Arent Z."/>
        </authorList>
    </citation>
    <scope>NUCLEOTIDE SEQUENCE [LARGE SCALE GENOMIC DNA]</scope>
    <source>
        <strain evidence="2 3">GWTS #1</strain>
    </source>
</reference>
<dbReference type="Gene3D" id="1.25.40.10">
    <property type="entry name" value="Tetratricopeptide repeat domain"/>
    <property type="match status" value="1"/>
</dbReference>
<accession>A0A1D7UV81</accession>
<dbReference type="Pfam" id="PF13181">
    <property type="entry name" value="TPR_8"/>
    <property type="match status" value="1"/>
</dbReference>